<accession>A0A6G8MW36</accession>
<comment type="subcellular location">
    <subcellularLocation>
        <location evidence="1">Nucleus</location>
    </subcellularLocation>
</comment>
<dbReference type="InterPro" id="IPR001005">
    <property type="entry name" value="SANT/Myb"/>
</dbReference>
<evidence type="ECO:0000259" key="7">
    <source>
        <dbReference type="PROSITE" id="PS50090"/>
    </source>
</evidence>
<evidence type="ECO:0000256" key="5">
    <source>
        <dbReference type="ARBA" id="ARBA00023163"/>
    </source>
</evidence>
<evidence type="ECO:0000259" key="8">
    <source>
        <dbReference type="PROSITE" id="PS51294"/>
    </source>
</evidence>
<evidence type="ECO:0000313" key="9">
    <source>
        <dbReference type="EMBL" id="QIN53291.1"/>
    </source>
</evidence>
<dbReference type="InterPro" id="IPR009057">
    <property type="entry name" value="Homeodomain-like_sf"/>
</dbReference>
<dbReference type="GO" id="GO:0000976">
    <property type="term" value="F:transcription cis-regulatory region binding"/>
    <property type="evidence" value="ECO:0007669"/>
    <property type="project" value="UniProtKB-ARBA"/>
</dbReference>
<dbReference type="FunFam" id="1.10.10.60:FF:000047">
    <property type="entry name" value="Myb transcription factor"/>
    <property type="match status" value="1"/>
</dbReference>
<keyword evidence="3" id="KW-0805">Transcription regulation</keyword>
<feature type="domain" description="HTH myb-type" evidence="8">
    <location>
        <begin position="8"/>
        <end position="64"/>
    </location>
</feature>
<dbReference type="SMART" id="SM00717">
    <property type="entry name" value="SANT"/>
    <property type="match status" value="2"/>
</dbReference>
<evidence type="ECO:0000256" key="1">
    <source>
        <dbReference type="ARBA" id="ARBA00004123"/>
    </source>
</evidence>
<feature type="domain" description="HTH myb-type" evidence="8">
    <location>
        <begin position="65"/>
        <end position="115"/>
    </location>
</feature>
<protein>
    <submittedName>
        <fullName evidence="9">R2R3-MYB transcription factor</fullName>
    </submittedName>
</protein>
<dbReference type="EMBL" id="MN199015">
    <property type="protein sequence ID" value="QIN53291.1"/>
    <property type="molecule type" value="mRNA"/>
</dbReference>
<evidence type="ECO:0000256" key="4">
    <source>
        <dbReference type="ARBA" id="ARBA00023125"/>
    </source>
</evidence>
<keyword evidence="2" id="KW-0677">Repeat</keyword>
<keyword evidence="4" id="KW-0238">DNA-binding</keyword>
<dbReference type="PANTHER" id="PTHR47997:SF75">
    <property type="entry name" value="MYB DOMAIN PROTEIN 55"/>
    <property type="match status" value="1"/>
</dbReference>
<dbReference type="Gene3D" id="1.10.10.60">
    <property type="entry name" value="Homeodomain-like"/>
    <property type="match status" value="2"/>
</dbReference>
<organism evidence="9">
    <name type="scientific">Selaginella moellendorffii</name>
    <name type="common">Spikemoss</name>
    <dbReference type="NCBI Taxonomy" id="88036"/>
    <lineage>
        <taxon>Eukaryota</taxon>
        <taxon>Viridiplantae</taxon>
        <taxon>Streptophyta</taxon>
        <taxon>Embryophyta</taxon>
        <taxon>Tracheophyta</taxon>
        <taxon>Lycopodiopsida</taxon>
        <taxon>Selaginellales</taxon>
        <taxon>Selaginellaceae</taxon>
        <taxon>Selaginella</taxon>
    </lineage>
</organism>
<proteinExistence type="evidence at transcript level"/>
<name>A0A6G8MW36_SELML</name>
<keyword evidence="6" id="KW-0539">Nucleus</keyword>
<dbReference type="GO" id="GO:0005634">
    <property type="term" value="C:nucleus"/>
    <property type="evidence" value="ECO:0007669"/>
    <property type="project" value="UniProtKB-SubCell"/>
</dbReference>
<dbReference type="PANTHER" id="PTHR47997">
    <property type="entry name" value="MYB DOMAIN PROTEIN 55"/>
    <property type="match status" value="1"/>
</dbReference>
<dbReference type="FunFam" id="1.10.10.60:FF:000394">
    <property type="entry name" value="MYB transcription factor"/>
    <property type="match status" value="1"/>
</dbReference>
<sequence length="335" mass="37612">MGSQSSAKPKLRKGLWSPEEDEKLVRYITKYGHKCWSIVPKHAGLQRCGKSCRLRWINYLRPDLKRGHFSQQEEELIVKLHAVLGNRWAQIATQLPGRTDNEIKNFWNSCLRKKLRQVGIDPHTHKPMAAGPDSVARSSEELGEVIGVSGHSLHNNHGKDNGFRFRQSLQQHNEEEENSFSLSMLPITLSPHQQQQHCDAGMNFVPATLAFHHQAQAHHHHHQAQVQAQAQEQQTAASSVFPFWIDNSSSNNSSSNSPSSCSETTDSWNCFSDGIFSPTGTGGNVFKSWCFLDSAMLDTKIDAASWQQQSSKSLAHFYDDEPTDSDPISAVLDQM</sequence>
<dbReference type="CDD" id="cd00167">
    <property type="entry name" value="SANT"/>
    <property type="match status" value="2"/>
</dbReference>
<dbReference type="Pfam" id="PF00249">
    <property type="entry name" value="Myb_DNA-binding"/>
    <property type="match status" value="2"/>
</dbReference>
<evidence type="ECO:0000256" key="3">
    <source>
        <dbReference type="ARBA" id="ARBA00023015"/>
    </source>
</evidence>
<evidence type="ECO:0000256" key="6">
    <source>
        <dbReference type="ARBA" id="ARBA00023242"/>
    </source>
</evidence>
<feature type="domain" description="Myb-like" evidence="7">
    <location>
        <begin position="61"/>
        <end position="111"/>
    </location>
</feature>
<feature type="domain" description="Myb-like" evidence="7">
    <location>
        <begin position="8"/>
        <end position="60"/>
    </location>
</feature>
<dbReference type="PROSITE" id="PS51294">
    <property type="entry name" value="HTH_MYB"/>
    <property type="match status" value="2"/>
</dbReference>
<dbReference type="InterPro" id="IPR017930">
    <property type="entry name" value="Myb_dom"/>
</dbReference>
<reference evidence="9" key="1">
    <citation type="submission" date="2019-07" db="EMBL/GenBank/DDBJ databases">
        <authorList>
            <person name="Jiang C.-K."/>
            <person name="Rao G.-Y."/>
        </authorList>
    </citation>
    <scope>NUCLEOTIDE SEQUENCE</scope>
    <source>
        <strain evidence="9">Chongqing</strain>
    </source>
</reference>
<keyword evidence="5" id="KW-0804">Transcription</keyword>
<dbReference type="AlphaFoldDB" id="A0A6G8MW36"/>
<evidence type="ECO:0000256" key="2">
    <source>
        <dbReference type="ARBA" id="ARBA00022737"/>
    </source>
</evidence>
<dbReference type="SUPFAM" id="SSF46689">
    <property type="entry name" value="Homeodomain-like"/>
    <property type="match status" value="1"/>
</dbReference>
<dbReference type="PROSITE" id="PS50090">
    <property type="entry name" value="MYB_LIKE"/>
    <property type="match status" value="2"/>
</dbReference>
<dbReference type="InterPro" id="IPR051953">
    <property type="entry name" value="Plant_SW-associated_TFs"/>
</dbReference>